<evidence type="ECO:0000256" key="7">
    <source>
        <dbReference type="SAM" id="Phobius"/>
    </source>
</evidence>
<reference evidence="9 10" key="1">
    <citation type="submission" date="2021-01" db="EMBL/GenBank/DDBJ databases">
        <title>WGS of actinomycetes isolated from Thailand.</title>
        <authorList>
            <person name="Thawai C."/>
        </authorList>
    </citation>
    <scope>NUCLEOTIDE SEQUENCE [LARGE SCALE GENOMIC DNA]</scope>
    <source>
        <strain evidence="9 10">LPG 2</strain>
    </source>
</reference>
<dbReference type="SUPFAM" id="SSF56112">
    <property type="entry name" value="Protein kinase-like (PK-like)"/>
    <property type="match status" value="1"/>
</dbReference>
<keyword evidence="2 9" id="KW-0723">Serine/threonine-protein kinase</keyword>
<evidence type="ECO:0000259" key="8">
    <source>
        <dbReference type="PROSITE" id="PS50011"/>
    </source>
</evidence>
<evidence type="ECO:0000313" key="9">
    <source>
        <dbReference type="EMBL" id="MBL1077839.1"/>
    </source>
</evidence>
<dbReference type="InterPro" id="IPR008271">
    <property type="entry name" value="Ser/Thr_kinase_AS"/>
</dbReference>
<keyword evidence="10" id="KW-1185">Reference proteome</keyword>
<evidence type="ECO:0000256" key="2">
    <source>
        <dbReference type="ARBA" id="ARBA00022527"/>
    </source>
</evidence>
<feature type="domain" description="Protein kinase" evidence="8">
    <location>
        <begin position="1"/>
        <end position="260"/>
    </location>
</feature>
<dbReference type="Proteomes" id="UP000602198">
    <property type="component" value="Unassembled WGS sequence"/>
</dbReference>
<evidence type="ECO:0000256" key="4">
    <source>
        <dbReference type="ARBA" id="ARBA00022741"/>
    </source>
</evidence>
<keyword evidence="3" id="KW-0808">Transferase</keyword>
<dbReference type="PROSITE" id="PS00108">
    <property type="entry name" value="PROTEIN_KINASE_ST"/>
    <property type="match status" value="1"/>
</dbReference>
<accession>A0ABS1MC60</accession>
<gene>
    <name evidence="9" type="ORF">JK358_25885</name>
</gene>
<organism evidence="9 10">
    <name type="scientific">Nocardia acididurans</name>
    <dbReference type="NCBI Taxonomy" id="2802282"/>
    <lineage>
        <taxon>Bacteria</taxon>
        <taxon>Bacillati</taxon>
        <taxon>Actinomycetota</taxon>
        <taxon>Actinomycetes</taxon>
        <taxon>Mycobacteriales</taxon>
        <taxon>Nocardiaceae</taxon>
        <taxon>Nocardia</taxon>
    </lineage>
</organism>
<evidence type="ECO:0000256" key="6">
    <source>
        <dbReference type="ARBA" id="ARBA00022840"/>
    </source>
</evidence>
<protein>
    <recommendedName>
        <fullName evidence="1">non-specific serine/threonine protein kinase</fullName>
        <ecNumber evidence="1">2.7.11.1</ecNumber>
    </recommendedName>
</protein>
<keyword evidence="6" id="KW-0067">ATP-binding</keyword>
<feature type="transmembrane region" description="Helical" evidence="7">
    <location>
        <begin position="273"/>
        <end position="295"/>
    </location>
</feature>
<keyword evidence="7" id="KW-0472">Membrane</keyword>
<keyword evidence="4" id="KW-0547">Nucleotide-binding</keyword>
<keyword evidence="5 9" id="KW-0418">Kinase</keyword>
<keyword evidence="7" id="KW-0812">Transmembrane</keyword>
<dbReference type="InterPro" id="IPR000719">
    <property type="entry name" value="Prot_kinase_dom"/>
</dbReference>
<dbReference type="GO" id="GO:0004674">
    <property type="term" value="F:protein serine/threonine kinase activity"/>
    <property type="evidence" value="ECO:0007669"/>
    <property type="project" value="UniProtKB-KW"/>
</dbReference>
<dbReference type="EC" id="2.7.11.1" evidence="1"/>
<dbReference type="Pfam" id="PF00069">
    <property type="entry name" value="Pkinase"/>
    <property type="match status" value="1"/>
</dbReference>
<comment type="caution">
    <text evidence="9">The sequence shown here is derived from an EMBL/GenBank/DDBJ whole genome shotgun (WGS) entry which is preliminary data.</text>
</comment>
<name>A0ABS1MC60_9NOCA</name>
<proteinExistence type="predicted"/>
<dbReference type="PROSITE" id="PS50011">
    <property type="entry name" value="PROTEIN_KINASE_DOM"/>
    <property type="match status" value="1"/>
</dbReference>
<dbReference type="Gene3D" id="1.10.510.10">
    <property type="entry name" value="Transferase(Phosphotransferase) domain 1"/>
    <property type="match status" value="1"/>
</dbReference>
<dbReference type="InterPro" id="IPR011009">
    <property type="entry name" value="Kinase-like_dom_sf"/>
</dbReference>
<dbReference type="PANTHER" id="PTHR43289:SF6">
    <property type="entry name" value="SERINE_THREONINE-PROTEIN KINASE NEKL-3"/>
    <property type="match status" value="1"/>
</dbReference>
<evidence type="ECO:0000256" key="3">
    <source>
        <dbReference type="ARBA" id="ARBA00022679"/>
    </source>
</evidence>
<keyword evidence="7" id="KW-1133">Transmembrane helix</keyword>
<dbReference type="CDD" id="cd14014">
    <property type="entry name" value="STKc_PknB_like"/>
    <property type="match status" value="1"/>
</dbReference>
<evidence type="ECO:0000256" key="1">
    <source>
        <dbReference type="ARBA" id="ARBA00012513"/>
    </source>
</evidence>
<sequence>MGAVYLAQHPRLPRQVAVKILLAGFGEDTEFRARFIREAELAGALSHPNLVAVHDRGLDGEVLWLAMQYVEGFDAAQLIAQGPGVLTPARAVYIVGEAARGLDAVHRAGLLHRDVKPGNILISPRPDGADRVLVTDFGIARPMADSHALTAAGSVLATLGYAAPEQIRAEPVDQRADVYALGCTLYQMLTGAQPFVRESPIAVMRAHLEDPPPAPSRREAGVPRQLDAVIARALAKHPADRYPSCGALAEAAYAALHGTLETPRRTGRSTARATAVAVAAAVAVLMVAAALVFGVGDDTSAHRPPDPVAPIDDSGKPWGYYTVVAETFPDMIPTTPTGSGHGDSRCYAMNEKRLAAAVDVPSSELSIHCTSTGAVPSVMYTCNASGVPRFTVTPTTPHRKEDWTRASGSGQLVWNEFTASDGTGHGMLRVYFYDSVRSPCTVTAMNDSTGAALRETWWPDARI</sequence>
<dbReference type="Gene3D" id="3.30.200.20">
    <property type="entry name" value="Phosphorylase Kinase, domain 1"/>
    <property type="match status" value="1"/>
</dbReference>
<dbReference type="EMBL" id="JAERRJ010000010">
    <property type="protein sequence ID" value="MBL1077839.1"/>
    <property type="molecule type" value="Genomic_DNA"/>
</dbReference>
<dbReference type="SMART" id="SM00220">
    <property type="entry name" value="S_TKc"/>
    <property type="match status" value="1"/>
</dbReference>
<evidence type="ECO:0000313" key="10">
    <source>
        <dbReference type="Proteomes" id="UP000602198"/>
    </source>
</evidence>
<dbReference type="PANTHER" id="PTHR43289">
    <property type="entry name" value="MITOGEN-ACTIVATED PROTEIN KINASE KINASE KINASE 20-RELATED"/>
    <property type="match status" value="1"/>
</dbReference>
<evidence type="ECO:0000256" key="5">
    <source>
        <dbReference type="ARBA" id="ARBA00022777"/>
    </source>
</evidence>